<keyword evidence="1" id="KW-0175">Coiled coil</keyword>
<feature type="compositionally biased region" description="Polar residues" evidence="2">
    <location>
        <begin position="207"/>
        <end position="228"/>
    </location>
</feature>
<reference evidence="4" key="1">
    <citation type="journal article" date="2006" name="PLoS Biol.">
        <title>Macronuclear genome sequence of the ciliate Tetrahymena thermophila, a model eukaryote.</title>
        <authorList>
            <person name="Eisen J.A."/>
            <person name="Coyne R.S."/>
            <person name="Wu M."/>
            <person name="Wu D."/>
            <person name="Thiagarajan M."/>
            <person name="Wortman J.R."/>
            <person name="Badger J.H."/>
            <person name="Ren Q."/>
            <person name="Amedeo P."/>
            <person name="Jones K.M."/>
            <person name="Tallon L.J."/>
            <person name="Delcher A.L."/>
            <person name="Salzberg S.L."/>
            <person name="Silva J.C."/>
            <person name="Haas B.J."/>
            <person name="Majoros W.H."/>
            <person name="Farzad M."/>
            <person name="Carlton J.M."/>
            <person name="Smith R.K. Jr."/>
            <person name="Garg J."/>
            <person name="Pearlman R.E."/>
            <person name="Karrer K.M."/>
            <person name="Sun L."/>
            <person name="Manning G."/>
            <person name="Elde N.C."/>
            <person name="Turkewitz A.P."/>
            <person name="Asai D.J."/>
            <person name="Wilkes D.E."/>
            <person name="Wang Y."/>
            <person name="Cai H."/>
            <person name="Collins K."/>
            <person name="Stewart B.A."/>
            <person name="Lee S.R."/>
            <person name="Wilamowska K."/>
            <person name="Weinberg Z."/>
            <person name="Ruzzo W.L."/>
            <person name="Wloga D."/>
            <person name="Gaertig J."/>
            <person name="Frankel J."/>
            <person name="Tsao C.-C."/>
            <person name="Gorovsky M.A."/>
            <person name="Keeling P.J."/>
            <person name="Waller R.F."/>
            <person name="Patron N.J."/>
            <person name="Cherry J.M."/>
            <person name="Stover N.A."/>
            <person name="Krieger C.J."/>
            <person name="del Toro C."/>
            <person name="Ryder H.F."/>
            <person name="Williamson S.C."/>
            <person name="Barbeau R.A."/>
            <person name="Hamilton E.P."/>
            <person name="Orias E."/>
        </authorList>
    </citation>
    <scope>NUCLEOTIDE SEQUENCE [LARGE SCALE GENOMIC DNA]</scope>
    <source>
        <strain evidence="4">SB210</strain>
    </source>
</reference>
<dbReference type="AlphaFoldDB" id="I7MGL0"/>
<name>I7MGL0_TETTS</name>
<dbReference type="GeneID" id="7846315"/>
<feature type="region of interest" description="Disordered" evidence="2">
    <location>
        <begin position="1105"/>
        <end position="1177"/>
    </location>
</feature>
<keyword evidence="4" id="KW-1185">Reference proteome</keyword>
<feature type="region of interest" description="Disordered" evidence="2">
    <location>
        <begin position="654"/>
        <end position="695"/>
    </location>
</feature>
<dbReference type="KEGG" id="tet:TTHERM_00470470"/>
<evidence type="ECO:0000313" key="4">
    <source>
        <dbReference type="Proteomes" id="UP000009168"/>
    </source>
</evidence>
<dbReference type="eggNOG" id="ENOG502SSI5">
    <property type="taxonomic scope" value="Eukaryota"/>
</dbReference>
<feature type="compositionally biased region" description="Low complexity" evidence="2">
    <location>
        <begin position="1139"/>
        <end position="1168"/>
    </location>
</feature>
<proteinExistence type="predicted"/>
<feature type="compositionally biased region" description="Acidic residues" evidence="2">
    <location>
        <begin position="654"/>
        <end position="683"/>
    </location>
</feature>
<dbReference type="Gene3D" id="3.80.10.10">
    <property type="entry name" value="Ribonuclease Inhibitor"/>
    <property type="match status" value="2"/>
</dbReference>
<protein>
    <submittedName>
        <fullName evidence="3">Uncharacterized protein</fullName>
    </submittedName>
</protein>
<sequence length="1177" mass="135637">MSVRPQSAQVASAKNQVSANSNLNHQKGNSIANGQVNAGGASLKNGASTSSRQRQQAQSLAIKRKKNQTPFSFYKDVCQKLNCNMNNAITHGLKGDELIINVDNLTSPDVDPMRVLLRECEFSIITLTGNKEFNEEKFYQEHEQIIFNYRNQSTISNTNSISKINLPHQNNFGMSSNGFQTVDERGRTLNQDLGYNDGHQGGLTPLGNHNSQKQRIGDASNKSQNNKDNLGGFKKLSNATAEGSQNIKDGANKSKKQKKNFSSQTQSFNQLMHSVGLNIGRASTSDVQLTVVKIINLNLKAESLAAICQGLQKSQTVKELYIQNCNLNSETIEKGMLPYIGETRSLNLLDLSFNKLDGQSGGLIGKLLSSHSKNRDEHIWLCGLRGEVPENNVNLEGICEVNLMGNLLTDSSIKDLCYFLQQDGWTRNINLRFNRIGADGLVELNKMLDNNENLISLDIRNNPGMTPNADDYQKYGQSIKFISKSIFNRLLNNIKVFKQKHDDMTRKQQEQIITNILYENNNQLPPNIFPQIQQDEAAMMMMASQNQQQQQQLQHPNLIPQQQNYLGQVPQQQQQQQLQLQQEQLYMQYQQQNQQQLMLQQQQQQQQDINYQANLQGQNLQQIQQEIQAQNAQMYAQQAANIPQEQQYKHLENQEDEYQDEDQQEKDQEDGNEELQQQEEQGQEELHAEEGDEELTEEQLLLKEKQNFVLSEEFIEIQQQNFANEYGDNQDFLNLTPEEQEIVFQQYLTHHQQQYLLELENEEQMEGVQEVQEEQYEEDDEEDENQPHDNHYNEQQIYYQQNEANNEIHEVDALKKNSKVQNQDFDQNKDQVEFQENEHDEEVTENNQNIEDFPQEIEEEEYDEEKIKQVMDQIYQNQNLEQIVDKNCKCCLQLQDKILQSEYEKLIILIKWNNCKVRLQQIEKQNDSQKASLKQQIQQLQLTASQQNQQLQQQQIANSWSAIQPNTMDQENNNLIMHPESFLLGGKPQQQLAMNANPQGNDQNEGEDNMLNRIEGLMTELTRLMDNLEIMQNNVTNNITCQLSNTTNTNNQTYHLLNSNPNINFNNTFTNILGGSHNNSNILPRNANSNLLNNLNQQTIIQQQQTSTFVPSQSSNNNTQIQQVSSTQSGQKKQKKNPQRQIVQQQYYQQQQQQPQQLIQAQQQSQQQKFSGHNNSR</sequence>
<dbReference type="InParanoid" id="I7MGL0"/>
<dbReference type="SUPFAM" id="SSF52047">
    <property type="entry name" value="RNI-like"/>
    <property type="match status" value="1"/>
</dbReference>
<dbReference type="PANTHER" id="PTHR24110:SF3">
    <property type="entry name" value="CENTROSOMAL PROTEIN OF 78 KDA"/>
    <property type="match status" value="1"/>
</dbReference>
<dbReference type="OrthoDB" id="303518at2759"/>
<feature type="region of interest" description="Disordered" evidence="2">
    <location>
        <begin position="189"/>
        <end position="264"/>
    </location>
</feature>
<feature type="coiled-coil region" evidence="1">
    <location>
        <begin position="1011"/>
        <end position="1038"/>
    </location>
</feature>
<dbReference type="Proteomes" id="UP000009168">
    <property type="component" value="Unassembled WGS sequence"/>
</dbReference>
<accession>I7MGL0</accession>
<feature type="compositionally biased region" description="Polar residues" evidence="2">
    <location>
        <begin position="1"/>
        <end position="36"/>
    </location>
</feature>
<evidence type="ECO:0000313" key="3">
    <source>
        <dbReference type="EMBL" id="EAR85274.2"/>
    </source>
</evidence>
<dbReference type="InterPro" id="IPR032675">
    <property type="entry name" value="LRR_dom_sf"/>
</dbReference>
<feature type="compositionally biased region" description="Low complexity" evidence="2">
    <location>
        <begin position="1105"/>
        <end position="1131"/>
    </location>
</feature>
<evidence type="ECO:0000256" key="1">
    <source>
        <dbReference type="SAM" id="Coils"/>
    </source>
</evidence>
<dbReference type="RefSeq" id="XP_001032937.2">
    <property type="nucleotide sequence ID" value="XM_001032937.2"/>
</dbReference>
<feature type="compositionally biased region" description="Polar residues" evidence="2">
    <location>
        <begin position="237"/>
        <end position="247"/>
    </location>
</feature>
<gene>
    <name evidence="3" type="ORF">TTHERM_00470470</name>
</gene>
<feature type="compositionally biased region" description="Low complexity" evidence="2">
    <location>
        <begin position="47"/>
        <end position="59"/>
    </location>
</feature>
<dbReference type="PANTHER" id="PTHR24110">
    <property type="entry name" value="CENTROSOMAL PROTEIN OF 78 KDA"/>
    <property type="match status" value="1"/>
</dbReference>
<dbReference type="EMBL" id="GG662622">
    <property type="protein sequence ID" value="EAR85274.2"/>
    <property type="molecule type" value="Genomic_DNA"/>
</dbReference>
<organism evidence="3 4">
    <name type="scientific">Tetrahymena thermophila (strain SB210)</name>
    <dbReference type="NCBI Taxonomy" id="312017"/>
    <lineage>
        <taxon>Eukaryota</taxon>
        <taxon>Sar</taxon>
        <taxon>Alveolata</taxon>
        <taxon>Ciliophora</taxon>
        <taxon>Intramacronucleata</taxon>
        <taxon>Oligohymenophorea</taxon>
        <taxon>Hymenostomatida</taxon>
        <taxon>Tetrahymenina</taxon>
        <taxon>Tetrahymenidae</taxon>
        <taxon>Tetrahymena</taxon>
    </lineage>
</organism>
<feature type="compositionally biased region" description="Acidic residues" evidence="2">
    <location>
        <begin position="763"/>
        <end position="784"/>
    </location>
</feature>
<feature type="region of interest" description="Disordered" evidence="2">
    <location>
        <begin position="763"/>
        <end position="789"/>
    </location>
</feature>
<evidence type="ECO:0000256" key="2">
    <source>
        <dbReference type="SAM" id="MobiDB-lite"/>
    </source>
</evidence>
<feature type="coiled-coil region" evidence="1">
    <location>
        <begin position="919"/>
        <end position="957"/>
    </location>
</feature>
<feature type="region of interest" description="Disordered" evidence="2">
    <location>
        <begin position="1"/>
        <end position="63"/>
    </location>
</feature>